<organism evidence="1 2">
    <name type="scientific">Meloidogyne hapla</name>
    <name type="common">Root-knot nematode worm</name>
    <dbReference type="NCBI Taxonomy" id="6305"/>
    <lineage>
        <taxon>Eukaryota</taxon>
        <taxon>Metazoa</taxon>
        <taxon>Ecdysozoa</taxon>
        <taxon>Nematoda</taxon>
        <taxon>Chromadorea</taxon>
        <taxon>Rhabditida</taxon>
        <taxon>Tylenchina</taxon>
        <taxon>Tylenchomorpha</taxon>
        <taxon>Tylenchoidea</taxon>
        <taxon>Meloidogynidae</taxon>
        <taxon>Meloidogyninae</taxon>
        <taxon>Meloidogyne</taxon>
    </lineage>
</organism>
<proteinExistence type="predicted"/>
<dbReference type="Proteomes" id="UP000095281">
    <property type="component" value="Unplaced"/>
</dbReference>
<sequence length="242" mass="28814">MLISNPHALLFFNNQTEIDFKCNIIKNRLKDFGYMMDPERYFDFLKHWSIFSDSLMTDDQSLKTMDEFIEKAMNIVNRVFCNYSLNKLEGLYVASMEPTNVEINILIVRHLFVFARMLLKKFFVFHSSMNYYDDIKRNSNYYDHVLLQMWNLKIQSNPEIVQQTPNSLPMITVMNYVKFYDELEVKANNWVNILKQISILHRENDVFYYVGDAVYPGNGLPGKMYRIGQNHFIHLLIVNKKV</sequence>
<reference evidence="2" key="1">
    <citation type="submission" date="2016-11" db="UniProtKB">
        <authorList>
            <consortium name="WormBaseParasite"/>
        </authorList>
    </citation>
    <scope>IDENTIFICATION</scope>
</reference>
<evidence type="ECO:0000313" key="1">
    <source>
        <dbReference type="Proteomes" id="UP000095281"/>
    </source>
</evidence>
<dbReference type="AlphaFoldDB" id="A0A1I8BM22"/>
<protein>
    <submittedName>
        <fullName evidence="2">DDE Tnp4 domain-containing protein</fullName>
    </submittedName>
</protein>
<evidence type="ECO:0000313" key="2">
    <source>
        <dbReference type="WBParaSite" id="MhA1_Contig316.frz3.gene12"/>
    </source>
</evidence>
<dbReference type="WBParaSite" id="MhA1_Contig316.frz3.gene12">
    <property type="protein sequence ID" value="MhA1_Contig316.frz3.gene12"/>
    <property type="gene ID" value="MhA1_Contig316.frz3.gene12"/>
</dbReference>
<name>A0A1I8BM22_MELHA</name>
<accession>A0A1I8BM22</accession>
<keyword evidence="1" id="KW-1185">Reference proteome</keyword>